<dbReference type="RefSeq" id="WP_052901559.1">
    <property type="nucleotide sequence ID" value="NZ_JRXE01000028.1"/>
</dbReference>
<dbReference type="InterPro" id="IPR037479">
    <property type="entry name" value="Tauto_MSAD"/>
</dbReference>
<sequence length="129" mass="14728">MPLLQFDVIQGRSESEMKTLLDAAHRAVLAAFQVPERDRYQIVHENKRYQMVFEDTGLGLQRTDNLVMVRVFTSPRSDQQKQFFMAELAREFKQSCGIAGSDLMISFITNDKGDWSFGNGVAQYITGEL</sequence>
<dbReference type="OrthoDB" id="9804765at2"/>
<dbReference type="AlphaFoldDB" id="A0A0L7T325"/>
<dbReference type="STRING" id="1560201.NG42_17685"/>
<dbReference type="EMBL" id="JRXE01000028">
    <property type="protein sequence ID" value="KOC88057.1"/>
    <property type="molecule type" value="Genomic_DNA"/>
</dbReference>
<dbReference type="PANTHER" id="PTHR38460:SF1">
    <property type="entry name" value="TAUTOMERASE YOLI-RELATED"/>
    <property type="match status" value="1"/>
</dbReference>
<proteinExistence type="predicted"/>
<dbReference type="PANTHER" id="PTHR38460">
    <property type="entry name" value="TAUTOMERASE YOLI-RELATED"/>
    <property type="match status" value="1"/>
</dbReference>
<dbReference type="PATRIC" id="fig|1560201.3.peg.3743"/>
<evidence type="ECO:0000313" key="3">
    <source>
        <dbReference type="Proteomes" id="UP000036851"/>
    </source>
</evidence>
<evidence type="ECO:0000313" key="2">
    <source>
        <dbReference type="EMBL" id="KOC89641.1"/>
    </source>
</evidence>
<dbReference type="Gene3D" id="3.30.429.10">
    <property type="entry name" value="Macrophage Migration Inhibitory Factor"/>
    <property type="match status" value="1"/>
</dbReference>
<keyword evidence="4" id="KW-1185">Reference proteome</keyword>
<name>A0A0L7T325_9GAMM</name>
<dbReference type="Pfam" id="PF14552">
    <property type="entry name" value="Tautomerase_2"/>
    <property type="match status" value="1"/>
</dbReference>
<reference evidence="3 4" key="1">
    <citation type="journal article" date="2015" name="Int. J. Syst. Evol. Microbiol.">
        <title>Erwinia iniecta sp. nov., isolated from Russian wheat aphids (Diuraphis noxia).</title>
        <authorList>
            <person name="Campillo T."/>
            <person name="Luna E."/>
            <person name="Portier P."/>
            <person name="Fischer-Le Saux M."/>
            <person name="Lapitan N."/>
            <person name="Tisserat N.A."/>
            <person name="Leach J.E."/>
        </authorList>
    </citation>
    <scope>NUCLEOTIDE SEQUENCE [LARGE SCALE GENOMIC DNA]</scope>
    <source>
        <strain evidence="1 4">B120</strain>
        <strain evidence="2 3">B149</strain>
    </source>
</reference>
<dbReference type="SUPFAM" id="SSF55331">
    <property type="entry name" value="Tautomerase/MIF"/>
    <property type="match status" value="1"/>
</dbReference>
<evidence type="ECO:0000313" key="1">
    <source>
        <dbReference type="EMBL" id="KOC88057.1"/>
    </source>
</evidence>
<protein>
    <submittedName>
        <fullName evidence="2">Tautomerase</fullName>
    </submittedName>
</protein>
<organism evidence="2 3">
    <name type="scientific">Winslowiella iniecta</name>
    <dbReference type="NCBI Taxonomy" id="1560201"/>
    <lineage>
        <taxon>Bacteria</taxon>
        <taxon>Pseudomonadati</taxon>
        <taxon>Pseudomonadota</taxon>
        <taxon>Gammaproteobacteria</taxon>
        <taxon>Enterobacterales</taxon>
        <taxon>Erwiniaceae</taxon>
        <taxon>Winslowiella</taxon>
    </lineage>
</organism>
<comment type="caution">
    <text evidence="2">The sequence shown here is derived from an EMBL/GenBank/DDBJ whole genome shotgun (WGS) entry which is preliminary data.</text>
</comment>
<accession>A0A0L7T325</accession>
<dbReference type="InterPro" id="IPR014347">
    <property type="entry name" value="Tautomerase/MIF_sf"/>
</dbReference>
<gene>
    <name evidence="1" type="ORF">NG42_17685</name>
    <name evidence="2" type="ORF">NG43_18395</name>
</gene>
<evidence type="ECO:0000313" key="4">
    <source>
        <dbReference type="Proteomes" id="UP000037088"/>
    </source>
</evidence>
<dbReference type="Proteomes" id="UP000036851">
    <property type="component" value="Unassembled WGS sequence"/>
</dbReference>
<dbReference type="EMBL" id="JRXF01000035">
    <property type="protein sequence ID" value="KOC89641.1"/>
    <property type="molecule type" value="Genomic_DNA"/>
</dbReference>
<dbReference type="Proteomes" id="UP000037088">
    <property type="component" value="Unassembled WGS sequence"/>
</dbReference>